<feature type="transmembrane region" description="Helical" evidence="6">
    <location>
        <begin position="6"/>
        <end position="22"/>
    </location>
</feature>
<sequence length="312" mass="36502">MQAVFWSFTLLGCLYALFRQIPSPFPKKGQRRLKWMDHGARIEKEWDRWLRRNKRMYSLTERCNNLLQKSRIRIGGRPLNKYLFLFLVTTLFLYTAIYASGMLYNPVAGLLLGGVAAYLPVHGLKWDARYRKRQMRRQAPHFFLTLMNFYEVHHDILSAVKDAVPRLKQPLRADLQFLVLQLQNGNQTLRESIQDVKQRFDNKLLQDFLDDLELQIRYGGDFSNTLKNYAEEAIELEIRIMERSSETAGASLVTYFLFGVFLMLLVSMRRIQPQAIQLLVTHPVGKLTVVVILLIMLAVLYVLKEVTEVEEQ</sequence>
<dbReference type="EMBL" id="AP023366">
    <property type="protein sequence ID" value="BCJ88167.1"/>
    <property type="molecule type" value="Genomic_DNA"/>
</dbReference>
<dbReference type="SUPFAM" id="SSF160355">
    <property type="entry name" value="Bacterial polysaccharide co-polymerase-like"/>
    <property type="match status" value="1"/>
</dbReference>
<dbReference type="RefSeq" id="WP_200758817.1">
    <property type="nucleotide sequence ID" value="NZ_AP023366.1"/>
</dbReference>
<keyword evidence="9" id="KW-1185">Reference proteome</keyword>
<evidence type="ECO:0000256" key="6">
    <source>
        <dbReference type="SAM" id="Phobius"/>
    </source>
</evidence>
<feature type="transmembrane region" description="Helical" evidence="6">
    <location>
        <begin position="82"/>
        <end position="101"/>
    </location>
</feature>
<dbReference type="InterPro" id="IPR018076">
    <property type="entry name" value="T2SS_GspF_dom"/>
</dbReference>
<evidence type="ECO:0000256" key="5">
    <source>
        <dbReference type="ARBA" id="ARBA00023136"/>
    </source>
</evidence>
<dbReference type="Pfam" id="PF00482">
    <property type="entry name" value="T2SSF"/>
    <property type="match status" value="1"/>
</dbReference>
<reference evidence="8 9" key="1">
    <citation type="submission" date="2020-08" db="EMBL/GenBank/DDBJ databases">
        <title>Complete Genome Sequence of Effusibacillus dendaii Strain skT53, Isolated from Farmland soil.</title>
        <authorList>
            <person name="Konishi T."/>
            <person name="Kawasaki H."/>
        </authorList>
    </citation>
    <scope>NUCLEOTIDE SEQUENCE [LARGE SCALE GENOMIC DNA]</scope>
    <source>
        <strain evidence="9">skT53</strain>
    </source>
</reference>
<dbReference type="GO" id="GO:0005886">
    <property type="term" value="C:plasma membrane"/>
    <property type="evidence" value="ECO:0007669"/>
    <property type="project" value="UniProtKB-SubCell"/>
</dbReference>
<evidence type="ECO:0000256" key="1">
    <source>
        <dbReference type="ARBA" id="ARBA00004651"/>
    </source>
</evidence>
<feature type="transmembrane region" description="Helical" evidence="6">
    <location>
        <begin position="107"/>
        <end position="126"/>
    </location>
</feature>
<keyword evidence="2" id="KW-1003">Cell membrane</keyword>
<keyword evidence="3 6" id="KW-0812">Transmembrane</keyword>
<keyword evidence="5 6" id="KW-0472">Membrane</keyword>
<organism evidence="8 9">
    <name type="scientific">Effusibacillus dendaii</name>
    <dbReference type="NCBI Taxonomy" id="2743772"/>
    <lineage>
        <taxon>Bacteria</taxon>
        <taxon>Bacillati</taxon>
        <taxon>Bacillota</taxon>
        <taxon>Bacilli</taxon>
        <taxon>Bacillales</taxon>
        <taxon>Alicyclobacillaceae</taxon>
        <taxon>Effusibacillus</taxon>
    </lineage>
</organism>
<accession>A0A7I8DDR9</accession>
<protein>
    <recommendedName>
        <fullName evidence="7">Type II secretion system protein GspF domain-containing protein</fullName>
    </recommendedName>
</protein>
<evidence type="ECO:0000313" key="9">
    <source>
        <dbReference type="Proteomes" id="UP000593802"/>
    </source>
</evidence>
<dbReference type="PANTHER" id="PTHR35007:SF1">
    <property type="entry name" value="PILUS ASSEMBLY PROTEIN"/>
    <property type="match status" value="1"/>
</dbReference>
<evidence type="ECO:0000256" key="4">
    <source>
        <dbReference type="ARBA" id="ARBA00022989"/>
    </source>
</evidence>
<gene>
    <name evidence="8" type="ORF">skT53_31520</name>
</gene>
<dbReference type="AlphaFoldDB" id="A0A7I8DDR9"/>
<feature type="transmembrane region" description="Helical" evidence="6">
    <location>
        <begin position="248"/>
        <end position="267"/>
    </location>
</feature>
<feature type="transmembrane region" description="Helical" evidence="6">
    <location>
        <begin position="287"/>
        <end position="303"/>
    </location>
</feature>
<comment type="subcellular location">
    <subcellularLocation>
        <location evidence="1">Cell membrane</location>
        <topology evidence="1">Multi-pass membrane protein</topology>
    </subcellularLocation>
</comment>
<proteinExistence type="predicted"/>
<evidence type="ECO:0000259" key="7">
    <source>
        <dbReference type="Pfam" id="PF00482"/>
    </source>
</evidence>
<evidence type="ECO:0000256" key="2">
    <source>
        <dbReference type="ARBA" id="ARBA00022475"/>
    </source>
</evidence>
<dbReference type="Proteomes" id="UP000593802">
    <property type="component" value="Chromosome"/>
</dbReference>
<name>A0A7I8DDR9_9BACL</name>
<evidence type="ECO:0000256" key="3">
    <source>
        <dbReference type="ARBA" id="ARBA00022692"/>
    </source>
</evidence>
<evidence type="ECO:0000313" key="8">
    <source>
        <dbReference type="EMBL" id="BCJ88167.1"/>
    </source>
</evidence>
<keyword evidence="4 6" id="KW-1133">Transmembrane helix</keyword>
<dbReference type="KEGG" id="eff:skT53_31520"/>
<feature type="domain" description="Type II secretion system protein GspF" evidence="7">
    <location>
        <begin position="156"/>
        <end position="267"/>
    </location>
</feature>
<dbReference type="PANTHER" id="PTHR35007">
    <property type="entry name" value="INTEGRAL MEMBRANE PROTEIN-RELATED"/>
    <property type="match status" value="1"/>
</dbReference>